<keyword evidence="3" id="KW-1185">Reference proteome</keyword>
<proteinExistence type="predicted"/>
<evidence type="ECO:0000256" key="1">
    <source>
        <dbReference type="SAM" id="MobiDB-lite"/>
    </source>
</evidence>
<accession>A0ABU7A0V3</accession>
<feature type="region of interest" description="Disordered" evidence="1">
    <location>
        <begin position="1"/>
        <end position="37"/>
    </location>
</feature>
<gene>
    <name evidence="2" type="ORF">ATANTOWER_002077</name>
</gene>
<dbReference type="Proteomes" id="UP001345963">
    <property type="component" value="Unassembled WGS sequence"/>
</dbReference>
<organism evidence="2 3">
    <name type="scientific">Ataeniobius toweri</name>
    <dbReference type="NCBI Taxonomy" id="208326"/>
    <lineage>
        <taxon>Eukaryota</taxon>
        <taxon>Metazoa</taxon>
        <taxon>Chordata</taxon>
        <taxon>Craniata</taxon>
        <taxon>Vertebrata</taxon>
        <taxon>Euteleostomi</taxon>
        <taxon>Actinopterygii</taxon>
        <taxon>Neopterygii</taxon>
        <taxon>Teleostei</taxon>
        <taxon>Neoteleostei</taxon>
        <taxon>Acanthomorphata</taxon>
        <taxon>Ovalentaria</taxon>
        <taxon>Atherinomorphae</taxon>
        <taxon>Cyprinodontiformes</taxon>
        <taxon>Goodeidae</taxon>
        <taxon>Ataeniobius</taxon>
    </lineage>
</organism>
<evidence type="ECO:0000313" key="3">
    <source>
        <dbReference type="Proteomes" id="UP001345963"/>
    </source>
</evidence>
<feature type="compositionally biased region" description="Basic residues" evidence="1">
    <location>
        <begin position="1"/>
        <end position="18"/>
    </location>
</feature>
<evidence type="ECO:0000313" key="2">
    <source>
        <dbReference type="EMBL" id="MED6231419.1"/>
    </source>
</evidence>
<protein>
    <submittedName>
        <fullName evidence="2">Uncharacterized protein</fullName>
    </submittedName>
</protein>
<comment type="caution">
    <text evidence="2">The sequence shown here is derived from an EMBL/GenBank/DDBJ whole genome shotgun (WGS) entry which is preliminary data.</text>
</comment>
<dbReference type="EMBL" id="JAHUTI010000013">
    <property type="protein sequence ID" value="MED6231419.1"/>
    <property type="molecule type" value="Genomic_DNA"/>
</dbReference>
<name>A0ABU7A0V3_9TELE</name>
<reference evidence="2 3" key="1">
    <citation type="submission" date="2021-07" db="EMBL/GenBank/DDBJ databases">
        <authorList>
            <person name="Palmer J.M."/>
        </authorList>
    </citation>
    <scope>NUCLEOTIDE SEQUENCE [LARGE SCALE GENOMIC DNA]</scope>
    <source>
        <strain evidence="2 3">AT_MEX2019</strain>
        <tissue evidence="2">Muscle</tissue>
    </source>
</reference>
<sequence>MAPWNHRRSLKSAKKKKQERPAVFSAAGQHGGSQQEDRGHDLFCGSAGCGGFVLVVCDLRQQDCSSLAAGEKDHPPAGGLTALLRLVLDQELPAARRGCLSV</sequence>